<dbReference type="InterPro" id="IPR006439">
    <property type="entry name" value="HAD-SF_hydro_IA"/>
</dbReference>
<gene>
    <name evidence="1" type="ORF">CAL26_14085</name>
</gene>
<dbReference type="InterPro" id="IPR041492">
    <property type="entry name" value="HAD_2"/>
</dbReference>
<accession>A0A261R8L9</accession>
<dbReference type="Pfam" id="PF13419">
    <property type="entry name" value="HAD_2"/>
    <property type="match status" value="1"/>
</dbReference>
<dbReference type="SUPFAM" id="SSF56784">
    <property type="entry name" value="HAD-like"/>
    <property type="match status" value="1"/>
</dbReference>
<keyword evidence="2" id="KW-1185">Reference proteome</keyword>
<evidence type="ECO:0000313" key="2">
    <source>
        <dbReference type="Proteomes" id="UP000216857"/>
    </source>
</evidence>
<dbReference type="NCBIfam" id="TIGR01509">
    <property type="entry name" value="HAD-SF-IA-v3"/>
    <property type="match status" value="1"/>
</dbReference>
<name>A0A261R8L9_9BORD</name>
<comment type="caution">
    <text evidence="1">The sequence shown here is derived from an EMBL/GenBank/DDBJ whole genome shotgun (WGS) entry which is preliminary data.</text>
</comment>
<dbReference type="InterPro" id="IPR023198">
    <property type="entry name" value="PGP-like_dom2"/>
</dbReference>
<dbReference type="InterPro" id="IPR023214">
    <property type="entry name" value="HAD_sf"/>
</dbReference>
<dbReference type="PANTHER" id="PTHR18901">
    <property type="entry name" value="2-DEOXYGLUCOSE-6-PHOSPHATE PHOSPHATASE 2"/>
    <property type="match status" value="1"/>
</dbReference>
<dbReference type="Proteomes" id="UP000216857">
    <property type="component" value="Unassembled WGS sequence"/>
</dbReference>
<evidence type="ECO:0000313" key="1">
    <source>
        <dbReference type="EMBL" id="OZI21348.1"/>
    </source>
</evidence>
<dbReference type="InterPro" id="IPR036412">
    <property type="entry name" value="HAD-like_sf"/>
</dbReference>
<reference evidence="1" key="1">
    <citation type="submission" date="2017-05" db="EMBL/GenBank/DDBJ databases">
        <title>Complete and WGS of Bordetella genogroups.</title>
        <authorList>
            <person name="Spilker T."/>
            <person name="Lipuma J."/>
        </authorList>
    </citation>
    <scope>NUCLEOTIDE SEQUENCE</scope>
    <source>
        <strain evidence="1">AU21707</strain>
    </source>
</reference>
<proteinExistence type="predicted"/>
<dbReference type="OrthoDB" id="9800058at2"/>
<dbReference type="Gene3D" id="3.40.50.1000">
    <property type="entry name" value="HAD superfamily/HAD-like"/>
    <property type="match status" value="1"/>
</dbReference>
<dbReference type="AlphaFoldDB" id="A0A261R8L9"/>
<evidence type="ECO:0008006" key="3">
    <source>
        <dbReference type="Google" id="ProtNLM"/>
    </source>
</evidence>
<protein>
    <recommendedName>
        <fullName evidence="3">Hydrolase</fullName>
    </recommendedName>
</protein>
<dbReference type="EMBL" id="NEVJ01000003">
    <property type="protein sequence ID" value="OZI21348.1"/>
    <property type="molecule type" value="Genomic_DNA"/>
</dbReference>
<dbReference type="Gene3D" id="1.10.150.240">
    <property type="entry name" value="Putative phosphatase, domain 2"/>
    <property type="match status" value="1"/>
</dbReference>
<dbReference type="PANTHER" id="PTHR18901:SF38">
    <property type="entry name" value="PSEUDOURIDINE-5'-PHOSPHATASE"/>
    <property type="match status" value="1"/>
</dbReference>
<organism evidence="1 2">
    <name type="scientific">Bordetella genomosp. 9</name>
    <dbReference type="NCBI Taxonomy" id="1416803"/>
    <lineage>
        <taxon>Bacteria</taxon>
        <taxon>Pseudomonadati</taxon>
        <taxon>Pseudomonadota</taxon>
        <taxon>Betaproteobacteria</taxon>
        <taxon>Burkholderiales</taxon>
        <taxon>Alcaligenaceae</taxon>
        <taxon>Bordetella</taxon>
    </lineage>
</organism>
<sequence length="221" mass="23173">MDGLLLNTETLAVRALEAAGQEIGVDTPREFCVSLIGSPADVCRRLLLERCGGDVPADALFAAATIRLHGLIDDGLLELRPGAEALLHHLDQCGLPRVVATSSSREKARHHLTAAGILGRFDAIVTRDDVARGKPHPDLYLGAVGKLGIAPGHCLALEDSYNGVRAAHAAGVPVIMVPDVLTPTDEMRARCLDILPDLRQVIPLLHGRPAARPGGPSAAAG</sequence>